<organism evidence="1 2">
    <name type="scientific">Histidinibacterium lentulum</name>
    <dbReference type="NCBI Taxonomy" id="2480588"/>
    <lineage>
        <taxon>Bacteria</taxon>
        <taxon>Pseudomonadati</taxon>
        <taxon>Pseudomonadota</taxon>
        <taxon>Alphaproteobacteria</taxon>
        <taxon>Rhodobacterales</taxon>
        <taxon>Paracoccaceae</taxon>
        <taxon>Histidinibacterium</taxon>
    </lineage>
</organism>
<dbReference type="EMBL" id="RDRB01000003">
    <property type="protein sequence ID" value="ROU02841.1"/>
    <property type="molecule type" value="Genomic_DNA"/>
</dbReference>
<sequence>MGYLRWGIAVAGLALLAGCETDPAGGIRADTRVPAPVRQAFQEAYQPLPFAEVAVRVVSPDPREGVLRTWRLVPCRQGTRICAGSAHGRAGHVTRGVEFWQVSGAYPGRVFYLSPGGDGYMIDGHRELPLAWRAEASVGAFHDETLDK</sequence>
<dbReference type="Proteomes" id="UP000268016">
    <property type="component" value="Unassembled WGS sequence"/>
</dbReference>
<name>A0A3N2R637_9RHOB</name>
<dbReference type="RefSeq" id="WP_123641389.1">
    <property type="nucleotide sequence ID" value="NZ_ML119083.1"/>
</dbReference>
<protein>
    <recommendedName>
        <fullName evidence="3">Lipoprotein</fullName>
    </recommendedName>
</protein>
<comment type="caution">
    <text evidence="1">The sequence shown here is derived from an EMBL/GenBank/DDBJ whole genome shotgun (WGS) entry which is preliminary data.</text>
</comment>
<evidence type="ECO:0008006" key="3">
    <source>
        <dbReference type="Google" id="ProtNLM"/>
    </source>
</evidence>
<dbReference type="OrthoDB" id="7868250at2"/>
<proteinExistence type="predicted"/>
<evidence type="ECO:0000313" key="1">
    <source>
        <dbReference type="EMBL" id="ROU02841.1"/>
    </source>
</evidence>
<accession>A0A3N2R637</accession>
<keyword evidence="2" id="KW-1185">Reference proteome</keyword>
<gene>
    <name evidence="1" type="ORF">EAT49_05930</name>
</gene>
<reference evidence="1 2" key="1">
    <citation type="submission" date="2018-10" db="EMBL/GenBank/DDBJ databases">
        <title>Histidinibacterium lentulum gen. nov., sp. nov., a marine bacterium from the culture broth of Picochlorum sp. 122.</title>
        <authorList>
            <person name="Wang G."/>
        </authorList>
    </citation>
    <scope>NUCLEOTIDE SEQUENCE [LARGE SCALE GENOMIC DNA]</scope>
    <source>
        <strain evidence="1 2">B17</strain>
    </source>
</reference>
<dbReference type="AlphaFoldDB" id="A0A3N2R637"/>
<evidence type="ECO:0000313" key="2">
    <source>
        <dbReference type="Proteomes" id="UP000268016"/>
    </source>
</evidence>
<dbReference type="PROSITE" id="PS51257">
    <property type="entry name" value="PROKAR_LIPOPROTEIN"/>
    <property type="match status" value="1"/>
</dbReference>